<keyword evidence="4 10" id="KW-0812">Transmembrane</keyword>
<evidence type="ECO:0000256" key="6">
    <source>
        <dbReference type="ARBA" id="ARBA00022989"/>
    </source>
</evidence>
<evidence type="ECO:0000256" key="7">
    <source>
        <dbReference type="ARBA" id="ARBA00023136"/>
    </source>
</evidence>
<evidence type="ECO:0000256" key="3">
    <source>
        <dbReference type="ARBA" id="ARBA00022606"/>
    </source>
</evidence>
<evidence type="ECO:0000313" key="12">
    <source>
        <dbReference type="Proteomes" id="UP001168972"/>
    </source>
</evidence>
<comment type="caution">
    <text evidence="11">The sequence shown here is derived from an EMBL/GenBank/DDBJ whole genome shotgun (WGS) entry which is preliminary data.</text>
</comment>
<comment type="similarity">
    <text evidence="10">Belongs to the insect chemoreceptor superfamily. Heteromeric odorant receptor channel (TC 1.A.69) family.</text>
</comment>
<gene>
    <name evidence="11" type="ORF">PV327_001046</name>
</gene>
<feature type="transmembrane region" description="Helical" evidence="10">
    <location>
        <begin position="275"/>
        <end position="297"/>
    </location>
</feature>
<comment type="caution">
    <text evidence="10">Lacks conserved residue(s) required for the propagation of feature annotation.</text>
</comment>
<dbReference type="EMBL" id="JAQQBR010000001">
    <property type="protein sequence ID" value="KAK0182967.1"/>
    <property type="molecule type" value="Genomic_DNA"/>
</dbReference>
<dbReference type="GO" id="GO:0005886">
    <property type="term" value="C:plasma membrane"/>
    <property type="evidence" value="ECO:0007669"/>
    <property type="project" value="UniProtKB-SubCell"/>
</dbReference>
<evidence type="ECO:0000256" key="5">
    <source>
        <dbReference type="ARBA" id="ARBA00022725"/>
    </source>
</evidence>
<keyword evidence="9 10" id="KW-0807">Transducer</keyword>
<evidence type="ECO:0000256" key="2">
    <source>
        <dbReference type="ARBA" id="ARBA00022475"/>
    </source>
</evidence>
<evidence type="ECO:0000256" key="8">
    <source>
        <dbReference type="ARBA" id="ARBA00023170"/>
    </source>
</evidence>
<dbReference type="PANTHER" id="PTHR21137:SF35">
    <property type="entry name" value="ODORANT RECEPTOR 19A-RELATED"/>
    <property type="match status" value="1"/>
</dbReference>
<keyword evidence="5 10" id="KW-0552">Olfaction</keyword>
<keyword evidence="2" id="KW-1003">Cell membrane</keyword>
<reference evidence="11" key="1">
    <citation type="journal article" date="2023" name="bioRxiv">
        <title>Scaffold-level genome assemblies of two parasitoid biocontrol wasps reveal the parthenogenesis mechanism and an associated novel virus.</title>
        <authorList>
            <person name="Inwood S."/>
            <person name="Skelly J."/>
            <person name="Guhlin J."/>
            <person name="Harrop T."/>
            <person name="Goldson S."/>
            <person name="Dearden P."/>
        </authorList>
    </citation>
    <scope>NUCLEOTIDE SEQUENCE</scope>
    <source>
        <strain evidence="11">Lincoln</strain>
        <tissue evidence="11">Whole body</tissue>
    </source>
</reference>
<evidence type="ECO:0000256" key="9">
    <source>
        <dbReference type="ARBA" id="ARBA00023224"/>
    </source>
</evidence>
<keyword evidence="3 10" id="KW-0716">Sensory transduction</keyword>
<dbReference type="InterPro" id="IPR004117">
    <property type="entry name" value="7tm6_olfct_rcpt"/>
</dbReference>
<keyword evidence="6 10" id="KW-1133">Transmembrane helix</keyword>
<keyword evidence="7 10" id="KW-0472">Membrane</keyword>
<keyword evidence="12" id="KW-1185">Reference proteome</keyword>
<evidence type="ECO:0000256" key="4">
    <source>
        <dbReference type="ARBA" id="ARBA00022692"/>
    </source>
</evidence>
<sequence>MVGVAAPEDTDWNYDTTYALGLYKTMGRTLGIWPLDNKSFSTRMRLAFIIFLQVWTCIDISKKLLTKSDCGTIIETMDVISWIVCGLLTAIKVIFLTINKQKMYPIINSAVKDWSTILDGQSRFIMLQYAYVGRTVAIIQMSGACIACFIQLFTRLPFIISLWNDGFNSTVTVQGVPPWPSCWVPADITFYHYMFHFIVQSFILLVIGTVYNGCDTFFFGIAMHICGQFVVFQKNLRHLHAMNNSILNVNQLKYFVKRHKYLLELANNFEETYNLVILIHVGAATVLICASGIVVLISLQSLDLVTIGGMMLRISLTYVILFMYSYAGEKLCNEVANIQMAVYNTAWYEMPVTTGKDMIFIIMRCNSPFNLTAGKLCDMNLSNFANIVKSMASYFSILRLMLMGK</sequence>
<keyword evidence="8 10" id="KW-0675">Receptor</keyword>
<dbReference type="Pfam" id="PF02949">
    <property type="entry name" value="7tm_6"/>
    <property type="match status" value="1"/>
</dbReference>
<dbReference type="GO" id="GO:0004984">
    <property type="term" value="F:olfactory receptor activity"/>
    <property type="evidence" value="ECO:0007669"/>
    <property type="project" value="InterPro"/>
</dbReference>
<evidence type="ECO:0000313" key="11">
    <source>
        <dbReference type="EMBL" id="KAK0182967.1"/>
    </source>
</evidence>
<dbReference type="PANTHER" id="PTHR21137">
    <property type="entry name" value="ODORANT RECEPTOR"/>
    <property type="match status" value="1"/>
</dbReference>
<comment type="subcellular location">
    <subcellularLocation>
        <location evidence="1 10">Cell membrane</location>
        <topology evidence="1 10">Multi-pass membrane protein</topology>
    </subcellularLocation>
</comment>
<evidence type="ECO:0000256" key="10">
    <source>
        <dbReference type="RuleBase" id="RU351113"/>
    </source>
</evidence>
<name>A0AA39L2X7_MICHY</name>
<feature type="transmembrane region" description="Helical" evidence="10">
    <location>
        <begin position="190"/>
        <end position="210"/>
    </location>
</feature>
<reference evidence="11" key="2">
    <citation type="submission" date="2023-03" db="EMBL/GenBank/DDBJ databases">
        <authorList>
            <person name="Inwood S.N."/>
            <person name="Skelly J.G."/>
            <person name="Guhlin J."/>
            <person name="Harrop T.W.R."/>
            <person name="Goldson S.G."/>
            <person name="Dearden P.K."/>
        </authorList>
    </citation>
    <scope>NUCLEOTIDE SEQUENCE</scope>
    <source>
        <strain evidence="11">Lincoln</strain>
        <tissue evidence="11">Whole body</tissue>
    </source>
</reference>
<dbReference type="GO" id="GO:0005549">
    <property type="term" value="F:odorant binding"/>
    <property type="evidence" value="ECO:0007669"/>
    <property type="project" value="InterPro"/>
</dbReference>
<proteinExistence type="inferred from homology"/>
<feature type="transmembrane region" description="Helical" evidence="10">
    <location>
        <begin position="304"/>
        <end position="327"/>
    </location>
</feature>
<feature type="transmembrane region" description="Helical" evidence="10">
    <location>
        <begin position="79"/>
        <end position="98"/>
    </location>
</feature>
<dbReference type="Proteomes" id="UP001168972">
    <property type="component" value="Unassembled WGS sequence"/>
</dbReference>
<dbReference type="GO" id="GO:0007165">
    <property type="term" value="P:signal transduction"/>
    <property type="evidence" value="ECO:0007669"/>
    <property type="project" value="UniProtKB-KW"/>
</dbReference>
<protein>
    <recommendedName>
        <fullName evidence="10">Odorant receptor</fullName>
    </recommendedName>
</protein>
<dbReference type="AlphaFoldDB" id="A0AA39L2X7"/>
<feature type="transmembrane region" description="Helical" evidence="10">
    <location>
        <begin position="131"/>
        <end position="153"/>
    </location>
</feature>
<accession>A0AA39L2X7</accession>
<evidence type="ECO:0000256" key="1">
    <source>
        <dbReference type="ARBA" id="ARBA00004651"/>
    </source>
</evidence>
<organism evidence="11 12">
    <name type="scientific">Microctonus hyperodae</name>
    <name type="common">Parasitoid wasp</name>
    <dbReference type="NCBI Taxonomy" id="165561"/>
    <lineage>
        <taxon>Eukaryota</taxon>
        <taxon>Metazoa</taxon>
        <taxon>Ecdysozoa</taxon>
        <taxon>Arthropoda</taxon>
        <taxon>Hexapoda</taxon>
        <taxon>Insecta</taxon>
        <taxon>Pterygota</taxon>
        <taxon>Neoptera</taxon>
        <taxon>Endopterygota</taxon>
        <taxon>Hymenoptera</taxon>
        <taxon>Apocrita</taxon>
        <taxon>Ichneumonoidea</taxon>
        <taxon>Braconidae</taxon>
        <taxon>Euphorinae</taxon>
        <taxon>Microctonus</taxon>
    </lineage>
</organism>